<feature type="region of interest" description="Disordered" evidence="1">
    <location>
        <begin position="151"/>
        <end position="178"/>
    </location>
</feature>
<evidence type="ECO:0000256" key="1">
    <source>
        <dbReference type="SAM" id="MobiDB-lite"/>
    </source>
</evidence>
<gene>
    <name evidence="2" type="ORF">IAD41_03075</name>
</gene>
<dbReference type="Proteomes" id="UP000824139">
    <property type="component" value="Unassembled WGS sequence"/>
</dbReference>
<evidence type="ECO:0008006" key="4">
    <source>
        <dbReference type="Google" id="ProtNLM"/>
    </source>
</evidence>
<dbReference type="EMBL" id="DVJO01000067">
    <property type="protein sequence ID" value="HIS82573.1"/>
    <property type="molecule type" value="Genomic_DNA"/>
</dbReference>
<reference evidence="2" key="1">
    <citation type="submission" date="2020-10" db="EMBL/GenBank/DDBJ databases">
        <authorList>
            <person name="Gilroy R."/>
        </authorList>
    </citation>
    <scope>NUCLEOTIDE SEQUENCE</scope>
    <source>
        <strain evidence="2">CHK152-2994</strain>
    </source>
</reference>
<feature type="compositionally biased region" description="Basic and acidic residues" evidence="1">
    <location>
        <begin position="154"/>
        <end position="173"/>
    </location>
</feature>
<comment type="caution">
    <text evidence="2">The sequence shown here is derived from an EMBL/GenBank/DDBJ whole genome shotgun (WGS) entry which is preliminary data.</text>
</comment>
<evidence type="ECO:0000313" key="3">
    <source>
        <dbReference type="Proteomes" id="UP000824139"/>
    </source>
</evidence>
<evidence type="ECO:0000313" key="2">
    <source>
        <dbReference type="EMBL" id="HIS82573.1"/>
    </source>
</evidence>
<proteinExistence type="predicted"/>
<reference evidence="2" key="2">
    <citation type="journal article" date="2021" name="PeerJ">
        <title>Extensive microbial diversity within the chicken gut microbiome revealed by metagenomics and culture.</title>
        <authorList>
            <person name="Gilroy R."/>
            <person name="Ravi A."/>
            <person name="Getino M."/>
            <person name="Pursley I."/>
            <person name="Horton D.L."/>
            <person name="Alikhan N.F."/>
            <person name="Baker D."/>
            <person name="Gharbi K."/>
            <person name="Hall N."/>
            <person name="Watson M."/>
            <person name="Adriaenssens E.M."/>
            <person name="Foster-Nyarko E."/>
            <person name="Jarju S."/>
            <person name="Secka A."/>
            <person name="Antonio M."/>
            <person name="Oren A."/>
            <person name="Chaudhuri R.R."/>
            <person name="La Ragione R."/>
            <person name="Hildebrand F."/>
            <person name="Pallen M.J."/>
        </authorList>
    </citation>
    <scope>NUCLEOTIDE SEQUENCE</scope>
    <source>
        <strain evidence="2">CHK152-2994</strain>
    </source>
</reference>
<name>A0A9D1FV95_9BACT</name>
<dbReference type="AlphaFoldDB" id="A0A9D1FV95"/>
<sequence length="768" mass="88099">MKKLVITTLITLMLPNAAYSFTDIYQHPSIERTKEQQELEDIQSFFYEAPLNTREVIINREVKDPEQSELSNGMPFIKQMRIKINNHFKIKAHEEMLQQKKLEEQELKKLLEDDDETTLEDLQQENLQNLIDITNSNSKEKKEKKSLNIFKRNKKEDNATETTEQKNSEKETAETEDENNIKIQGGIKQVEAEKDAILDCEVVNYLEDTEEVEALGRPSLTFPAQNVTIIGDRITYNSVSNVIKAFDNVEVVKDGNKMYGDYLQINLNEENAFIDKLKSKQPNMTIYAETANASDELVVLEKGKLVAEDSYILRLQTQFMKVRIDQMVIPEAAQSHMDDLVGNTKVKIVAKNLKINGKEQHDVISVKDGSVQFGDSKIYDFKRLTVHTDKNHSYVETNIPEFGSRSRIGMFAGPGFVFDAPFGSTIKVMPLINYKDGIGFGGALRYTSATNRTDMMYGSAENIFVMRGKQKLDDKLLFQYGVNSYMNDWWMGQRMAKYLAELVYMDGTQIPDFLGKNKPLTFQQRLTAGYMHDTDVNRFDENIKSPEMGTTRFKYMGSIAQSLYSYHNTPKRLHLDASMVLQGSAALYGTGDTQFVGRVGPVLHTQYKYWIQDIGYFLTAYDDHTPLPRFDTYRYGKSSVFLREAIRVNKYLTVAYAATINLSNDSPNNKEFQENAFIVALGPDDFKVSFGYDFMRQQTYFTIAMALDTKGSSVEYDKMEIVHPERVGRDTKKYVKPVVFPEDKPKTKPAKRTYAQVIDIEDPNREQL</sequence>
<protein>
    <recommendedName>
        <fullName evidence="4">LPS-assembly protein LptD</fullName>
    </recommendedName>
</protein>
<organism evidence="2 3">
    <name type="scientific">Candidatus Scatenecus faecavium</name>
    <dbReference type="NCBI Taxonomy" id="2840915"/>
    <lineage>
        <taxon>Bacteria</taxon>
        <taxon>Candidatus Scatenecus</taxon>
    </lineage>
</organism>
<accession>A0A9D1FV95</accession>